<name>A0A1J5P3W0_9ZZZZ</name>
<sequence>MPEKAEPNPEQDPQGNDAERSRDGDLKFLQGRTPAKQGKQADRPHRKRNKPTLWKDKRYRRERGEQREPRRKSRYQDLRQAGFGIAQPQA</sequence>
<evidence type="ECO:0000256" key="1">
    <source>
        <dbReference type="SAM" id="MobiDB-lite"/>
    </source>
</evidence>
<reference evidence="2" key="1">
    <citation type="submission" date="2016-10" db="EMBL/GenBank/DDBJ databases">
        <title>Sequence of Gallionella enrichment culture.</title>
        <authorList>
            <person name="Poehlein A."/>
            <person name="Muehling M."/>
            <person name="Daniel R."/>
        </authorList>
    </citation>
    <scope>NUCLEOTIDE SEQUENCE</scope>
</reference>
<feature type="compositionally biased region" description="Basic and acidic residues" evidence="1">
    <location>
        <begin position="17"/>
        <end position="26"/>
    </location>
</feature>
<feature type="region of interest" description="Disordered" evidence="1">
    <location>
        <begin position="1"/>
        <end position="90"/>
    </location>
</feature>
<dbReference type="AlphaFoldDB" id="A0A1J5P3W0"/>
<protein>
    <submittedName>
        <fullName evidence="2">Uncharacterized protein</fullName>
    </submittedName>
</protein>
<dbReference type="EMBL" id="MLJW01007006">
    <property type="protein sequence ID" value="OIQ65862.1"/>
    <property type="molecule type" value="Genomic_DNA"/>
</dbReference>
<accession>A0A1J5P3W0</accession>
<proteinExistence type="predicted"/>
<organism evidence="2">
    <name type="scientific">mine drainage metagenome</name>
    <dbReference type="NCBI Taxonomy" id="410659"/>
    <lineage>
        <taxon>unclassified sequences</taxon>
        <taxon>metagenomes</taxon>
        <taxon>ecological metagenomes</taxon>
    </lineage>
</organism>
<gene>
    <name evidence="2" type="ORF">GALL_525750</name>
</gene>
<comment type="caution">
    <text evidence="2">The sequence shown here is derived from an EMBL/GenBank/DDBJ whole genome shotgun (WGS) entry which is preliminary data.</text>
</comment>
<evidence type="ECO:0000313" key="2">
    <source>
        <dbReference type="EMBL" id="OIQ65862.1"/>
    </source>
</evidence>